<comment type="caution">
    <text evidence="2">The sequence shown here is derived from an EMBL/GenBank/DDBJ whole genome shotgun (WGS) entry which is preliminary data.</text>
</comment>
<keyword evidence="1" id="KW-0472">Membrane</keyword>
<accession>A0ABR2S105</accession>
<name>A0ABR2S105_9ROSI</name>
<evidence type="ECO:0000313" key="3">
    <source>
        <dbReference type="Proteomes" id="UP001396334"/>
    </source>
</evidence>
<evidence type="ECO:0000256" key="1">
    <source>
        <dbReference type="SAM" id="Phobius"/>
    </source>
</evidence>
<dbReference type="EMBL" id="JBBPBN010000018">
    <property type="protein sequence ID" value="KAK9018654.1"/>
    <property type="molecule type" value="Genomic_DNA"/>
</dbReference>
<keyword evidence="1" id="KW-0812">Transmembrane</keyword>
<dbReference type="Proteomes" id="UP001396334">
    <property type="component" value="Unassembled WGS sequence"/>
</dbReference>
<protein>
    <submittedName>
        <fullName evidence="2">Uncharacterized protein</fullName>
    </submittedName>
</protein>
<reference evidence="2 3" key="1">
    <citation type="journal article" date="2024" name="G3 (Bethesda)">
        <title>Genome assembly of Hibiscus sabdariffa L. provides insights into metabolisms of medicinal natural products.</title>
        <authorList>
            <person name="Kim T."/>
        </authorList>
    </citation>
    <scope>NUCLEOTIDE SEQUENCE [LARGE SCALE GENOMIC DNA]</scope>
    <source>
        <strain evidence="2">TK-2024</strain>
        <tissue evidence="2">Old leaves</tissue>
    </source>
</reference>
<feature type="transmembrane region" description="Helical" evidence="1">
    <location>
        <begin position="53"/>
        <end position="74"/>
    </location>
</feature>
<gene>
    <name evidence="2" type="ORF">V6N11_033701</name>
</gene>
<keyword evidence="3" id="KW-1185">Reference proteome</keyword>
<sequence length="234" mass="25554">MAVFPSWWRHGRVQLLRCMAFSRPTFVASSVCCGFGLLWSSFSASCTPWFGCVLPHPLAPITVLPLLTVSSLFLSPERLIKASVVALVETCMAFTRASFGPPRSVCRTPHTLVRASVAWSAAGLCTPSVCLHAPSTGPQRSVHCHRTLLCVYLLHGPCGLCALLRYAPPQCASPARMVWRLGGMLCVPCWAPCGLHRGSLRSSLYPWLARYVPVCDIASMPQQTYVGLFLAHVR</sequence>
<proteinExistence type="predicted"/>
<keyword evidence="1" id="KW-1133">Transmembrane helix</keyword>
<organism evidence="2 3">
    <name type="scientific">Hibiscus sabdariffa</name>
    <name type="common">roselle</name>
    <dbReference type="NCBI Taxonomy" id="183260"/>
    <lineage>
        <taxon>Eukaryota</taxon>
        <taxon>Viridiplantae</taxon>
        <taxon>Streptophyta</taxon>
        <taxon>Embryophyta</taxon>
        <taxon>Tracheophyta</taxon>
        <taxon>Spermatophyta</taxon>
        <taxon>Magnoliopsida</taxon>
        <taxon>eudicotyledons</taxon>
        <taxon>Gunneridae</taxon>
        <taxon>Pentapetalae</taxon>
        <taxon>rosids</taxon>
        <taxon>malvids</taxon>
        <taxon>Malvales</taxon>
        <taxon>Malvaceae</taxon>
        <taxon>Malvoideae</taxon>
        <taxon>Hibiscus</taxon>
    </lineage>
</organism>
<evidence type="ECO:0000313" key="2">
    <source>
        <dbReference type="EMBL" id="KAK9018654.1"/>
    </source>
</evidence>